<organism evidence="1 2">
    <name type="scientific">Mesorhizobium japonicum R7A</name>
    <dbReference type="NCBI Taxonomy" id="935547"/>
    <lineage>
        <taxon>Bacteria</taxon>
        <taxon>Pseudomonadati</taxon>
        <taxon>Pseudomonadota</taxon>
        <taxon>Alphaproteobacteria</taxon>
        <taxon>Hyphomicrobiales</taxon>
        <taxon>Phyllobacteriaceae</taxon>
        <taxon>Mesorhizobium</taxon>
    </lineage>
</organism>
<gene>
    <name evidence="1" type="ORF">R7A2020_22305</name>
</gene>
<proteinExistence type="predicted"/>
<dbReference type="GeneID" id="66684755"/>
<reference evidence="1 2" key="1">
    <citation type="submission" date="2020-04" db="EMBL/GenBank/DDBJ databases">
        <title>Mesorhizobium japonicum R7A epigenetic regulation of quorum sensing and ICE transfer.</title>
        <authorList>
            <person name="Ramsay J.P."/>
            <person name="Colombi E."/>
            <person name="Perry B.J."/>
            <person name="Staltari A."/>
        </authorList>
    </citation>
    <scope>NUCLEOTIDE SEQUENCE [LARGE SCALE GENOMIC DNA]</scope>
    <source>
        <strain evidence="1 2">R7A</strain>
    </source>
</reference>
<protein>
    <submittedName>
        <fullName evidence="1">Uncharacterized protein</fullName>
    </submittedName>
</protein>
<evidence type="ECO:0000313" key="1">
    <source>
        <dbReference type="EMBL" id="QJF03455.1"/>
    </source>
</evidence>
<evidence type="ECO:0000313" key="2">
    <source>
        <dbReference type="Proteomes" id="UP000500892"/>
    </source>
</evidence>
<keyword evidence="2" id="KW-1185">Reference proteome</keyword>
<dbReference type="Proteomes" id="UP000500892">
    <property type="component" value="Chromosome"/>
</dbReference>
<name>A0ABX6MWC4_9HYPH</name>
<dbReference type="RefSeq" id="WP_141245643.1">
    <property type="nucleotide sequence ID" value="NZ_CP033366.1"/>
</dbReference>
<dbReference type="EMBL" id="CP051772">
    <property type="protein sequence ID" value="QJF03455.1"/>
    <property type="molecule type" value="Genomic_DNA"/>
</dbReference>
<sequence>MATTYPPNMKAAAHRHLAAAKLLENTHRRDVAGYLFGIAAECALKTLMLSLGMRPLARDQRWNDPFYAHFKELKTLIRDQCDGRRHQDLLRYATDGRFMEHWDVTMRYSDGKLIADAWVTRWAEQATDVIGEI</sequence>
<accession>A0ABX6MWC4</accession>